<evidence type="ECO:0000256" key="4">
    <source>
        <dbReference type="ARBA" id="ARBA00022679"/>
    </source>
</evidence>
<dbReference type="Gene3D" id="3.40.50.150">
    <property type="entry name" value="Vaccinia Virus protein VP39"/>
    <property type="match status" value="1"/>
</dbReference>
<keyword evidence="7" id="KW-0238">DNA-binding</keyword>
<dbReference type="Pfam" id="PF01420">
    <property type="entry name" value="Methylase_S"/>
    <property type="match status" value="1"/>
</dbReference>
<dbReference type="PANTHER" id="PTHR42933:SF3">
    <property type="entry name" value="TYPE I RESTRICTION ENZYME MJAVIII METHYLASE SUBUNIT"/>
    <property type="match status" value="1"/>
</dbReference>
<keyword evidence="12" id="KW-1185">Reference proteome</keyword>
<evidence type="ECO:0000256" key="1">
    <source>
        <dbReference type="ARBA" id="ARBA00010923"/>
    </source>
</evidence>
<reference evidence="12" key="1">
    <citation type="submission" date="2016-12" db="EMBL/GenBank/DDBJ databases">
        <authorList>
            <person name="Jung M.Y."/>
            <person name="Lee S.H."/>
        </authorList>
    </citation>
    <scope>NUCLEOTIDE SEQUENCE [LARGE SCALE GENOMIC DNA]</scope>
    <source>
        <strain evidence="12">WiKim39</strain>
    </source>
</reference>
<protein>
    <recommendedName>
        <fullName evidence="2">site-specific DNA-methyltransferase (adenine-specific)</fullName>
        <ecNumber evidence="2">2.1.1.72</ecNumber>
    </recommendedName>
</protein>
<dbReference type="Proteomes" id="UP000187499">
    <property type="component" value="Chromosome"/>
</dbReference>
<dbReference type="InterPro" id="IPR051537">
    <property type="entry name" value="DNA_Adenine_Mtase"/>
</dbReference>
<dbReference type="Gene3D" id="3.90.220.20">
    <property type="entry name" value="DNA methylase specificity domains"/>
    <property type="match status" value="1"/>
</dbReference>
<dbReference type="OrthoDB" id="9814572at2"/>
<dbReference type="SUPFAM" id="SSF116734">
    <property type="entry name" value="DNA methylase specificity domain"/>
    <property type="match status" value="1"/>
</dbReference>
<dbReference type="Pfam" id="PF02384">
    <property type="entry name" value="N6_Mtase"/>
    <property type="match status" value="1"/>
</dbReference>
<dbReference type="InterPro" id="IPR003356">
    <property type="entry name" value="DNA_methylase_A-5"/>
</dbReference>
<dbReference type="GO" id="GO:0003677">
    <property type="term" value="F:DNA binding"/>
    <property type="evidence" value="ECO:0007669"/>
    <property type="project" value="UniProtKB-KW"/>
</dbReference>
<name>A0A1P8Q265_9LACO</name>
<dbReference type="PANTHER" id="PTHR42933">
    <property type="entry name" value="SLR6095 PROTEIN"/>
    <property type="match status" value="1"/>
</dbReference>
<evidence type="ECO:0000256" key="8">
    <source>
        <dbReference type="ARBA" id="ARBA00047942"/>
    </source>
</evidence>
<dbReference type="GO" id="GO:0009307">
    <property type="term" value="P:DNA restriction-modification system"/>
    <property type="evidence" value="ECO:0007669"/>
    <property type="project" value="UniProtKB-KW"/>
</dbReference>
<comment type="catalytic activity">
    <reaction evidence="8">
        <text>a 2'-deoxyadenosine in DNA + S-adenosyl-L-methionine = an N(6)-methyl-2'-deoxyadenosine in DNA + S-adenosyl-L-homocysteine + H(+)</text>
        <dbReference type="Rhea" id="RHEA:15197"/>
        <dbReference type="Rhea" id="RHEA-COMP:12418"/>
        <dbReference type="Rhea" id="RHEA-COMP:12419"/>
        <dbReference type="ChEBI" id="CHEBI:15378"/>
        <dbReference type="ChEBI" id="CHEBI:57856"/>
        <dbReference type="ChEBI" id="CHEBI:59789"/>
        <dbReference type="ChEBI" id="CHEBI:90615"/>
        <dbReference type="ChEBI" id="CHEBI:90616"/>
        <dbReference type="EC" id="2.1.1.72"/>
    </reaction>
</comment>
<dbReference type="GO" id="GO:0009007">
    <property type="term" value="F:site-specific DNA-methyltransferase (adenine-specific) activity"/>
    <property type="evidence" value="ECO:0007669"/>
    <property type="project" value="UniProtKB-EC"/>
</dbReference>
<dbReference type="AlphaFoldDB" id="A0A1P8Q265"/>
<evidence type="ECO:0000256" key="2">
    <source>
        <dbReference type="ARBA" id="ARBA00011900"/>
    </source>
</evidence>
<dbReference type="GO" id="GO:0032259">
    <property type="term" value="P:methylation"/>
    <property type="evidence" value="ECO:0007669"/>
    <property type="project" value="UniProtKB-KW"/>
</dbReference>
<organism evidence="11 12">
    <name type="scientific">Companilactobacillus allii</name>
    <dbReference type="NCBI Taxonomy" id="1847728"/>
    <lineage>
        <taxon>Bacteria</taxon>
        <taxon>Bacillati</taxon>
        <taxon>Bacillota</taxon>
        <taxon>Bacilli</taxon>
        <taxon>Lactobacillales</taxon>
        <taxon>Lactobacillaceae</taxon>
        <taxon>Companilactobacillus</taxon>
    </lineage>
</organism>
<evidence type="ECO:0000313" key="12">
    <source>
        <dbReference type="Proteomes" id="UP000187499"/>
    </source>
</evidence>
<evidence type="ECO:0000259" key="9">
    <source>
        <dbReference type="Pfam" id="PF01420"/>
    </source>
</evidence>
<dbReference type="EC" id="2.1.1.72" evidence="2"/>
<sequence>MDVPKDMNIKALLAADDAQALLFGLAYLRLTSRIDRAWLLQNKSIKSEFETVDVPQYQVELEALFKRATAADEQLTTSQRNELFPQLIDMSILQVIKLARSMNSRFFLDSYLRSSDSLERLLISLADIQPTDTVLDPTFSRSELIFKIMMKNKAQSITAEAINEEFVAMGYIASLALGAENARLYTGEVLDDPQYFNGEQLQKFDKVVTMPPVGVKVEYTDNVADDKYNRFIFGVPSRKSADWAFVSNAVSSMNTAADSKTVIVVQDGALFRSGRDAIIRQEMINYDLIESVISLPNGTLGTTNTPVSILVLRLHKPDNMKEKIQFIKIDKGELSGSNSKEVKFDDAEIARITKYYQDKADIEGISKVVNNSQINKSELLVNKYVYSPYFNVDGQSIQFHHDKLEEMRTVPLNQIVEIGRGFNLTTKDENSDGKYKILKISDLGESIDYDQLSHFDLSNNVDIERYLIRKNDIVMSIRGNTQKMCLIEKCVSSVAINSNLVFLRVKAHHYDPKWLSLYLDSPLVKILLNKSSVGSTIAQIPIRDLEKLPVPVLDINEQLRMTTNYMKKNEKVEQMISQMRTEQSSLKKILYDQMNIIDTIELL</sequence>
<keyword evidence="5" id="KW-0949">S-adenosyl-L-methionine</keyword>
<feature type="domain" description="Type I restriction modification DNA specificity" evidence="9">
    <location>
        <begin position="405"/>
        <end position="558"/>
    </location>
</feature>
<feature type="domain" description="DNA methylase adenine-specific" evidence="10">
    <location>
        <begin position="118"/>
        <end position="385"/>
    </location>
</feature>
<evidence type="ECO:0000259" key="10">
    <source>
        <dbReference type="Pfam" id="PF02384"/>
    </source>
</evidence>
<accession>A0A1P8Q265</accession>
<evidence type="ECO:0000256" key="6">
    <source>
        <dbReference type="ARBA" id="ARBA00022747"/>
    </source>
</evidence>
<comment type="similarity">
    <text evidence="1">Belongs to the type-I restriction system S methylase family.</text>
</comment>
<dbReference type="InterPro" id="IPR044946">
    <property type="entry name" value="Restrct_endonuc_typeI_TRD_sf"/>
</dbReference>
<dbReference type="STRING" id="1847728.BTM29_04980"/>
<keyword evidence="3" id="KW-0489">Methyltransferase</keyword>
<evidence type="ECO:0000256" key="5">
    <source>
        <dbReference type="ARBA" id="ARBA00022691"/>
    </source>
</evidence>
<evidence type="ECO:0000256" key="7">
    <source>
        <dbReference type="ARBA" id="ARBA00023125"/>
    </source>
</evidence>
<proteinExistence type="inferred from homology"/>
<dbReference type="InterPro" id="IPR000055">
    <property type="entry name" value="Restrct_endonuc_typeI_TRD"/>
</dbReference>
<dbReference type="EMBL" id="CP019323">
    <property type="protein sequence ID" value="APX71948.1"/>
    <property type="molecule type" value="Genomic_DNA"/>
</dbReference>
<keyword evidence="4" id="KW-0808">Transferase</keyword>
<keyword evidence="6" id="KW-0680">Restriction system</keyword>
<dbReference type="InterPro" id="IPR029063">
    <property type="entry name" value="SAM-dependent_MTases_sf"/>
</dbReference>
<evidence type="ECO:0000256" key="3">
    <source>
        <dbReference type="ARBA" id="ARBA00022603"/>
    </source>
</evidence>
<gene>
    <name evidence="11" type="ORF">BTM29_04980</name>
</gene>
<dbReference type="GO" id="GO:0008170">
    <property type="term" value="F:N-methyltransferase activity"/>
    <property type="evidence" value="ECO:0007669"/>
    <property type="project" value="InterPro"/>
</dbReference>
<dbReference type="RefSeq" id="WP_076614452.1">
    <property type="nucleotide sequence ID" value="NZ_CP019323.1"/>
</dbReference>
<dbReference type="SUPFAM" id="SSF53335">
    <property type="entry name" value="S-adenosyl-L-methionine-dependent methyltransferases"/>
    <property type="match status" value="1"/>
</dbReference>
<dbReference type="KEGG" id="lalw:BTM29_04980"/>
<evidence type="ECO:0000313" key="11">
    <source>
        <dbReference type="EMBL" id="APX71948.1"/>
    </source>
</evidence>